<dbReference type="GO" id="GO:0031966">
    <property type="term" value="C:mitochondrial membrane"/>
    <property type="evidence" value="ECO:0007669"/>
    <property type="project" value="UniProtKB-SubCell"/>
</dbReference>
<sequence length="357" mass="38554">MAACVVGVGVPVATPEALAQDAAVANLLPTKEEDASFSGGLVRMFTSMTRPLSYLVAKAVFPIKHVLAVASHKLAFALKKTMANPTKLFKRQAFNPLDEFRGHESLLAGLRHVFAKGGMRGIARKAFAPYMANAVVAMSMFHTYTVTRHALSEGYVTDEPTAAGIASAAAGFVQATLNAPLYNLRLGRLRAPKATRLPSSGLVAGIRELGQRQGIAGLFRNYPYILAQECCALGAFFVSFEWAKAHATYAVRRHIDPSGKKDMYAWASAACVAGVALFAVGTPFENVHEWHATRSSETRPGSVLLHFYRDARPKCRKRILLSGLKTKLPLAPVAGLPLLAYEVMMQNGLAPVLHHDL</sequence>
<keyword evidence="4 9" id="KW-0812">Transmembrane</keyword>
<keyword evidence="3" id="KW-0813">Transport</keyword>
<evidence type="ECO:0000256" key="8">
    <source>
        <dbReference type="ARBA" id="ARBA00023136"/>
    </source>
</evidence>
<accession>A0A7S4UXE3</accession>
<protein>
    <recommendedName>
        <fullName evidence="11">Mitochondrial carrier protein</fullName>
    </recommendedName>
</protein>
<dbReference type="PANTHER" id="PTHR45624:SF10">
    <property type="entry name" value="SLC (SOLUTE CARRIER) HOMOLOG"/>
    <property type="match status" value="1"/>
</dbReference>
<evidence type="ECO:0000313" key="10">
    <source>
        <dbReference type="EMBL" id="CAE4564349.1"/>
    </source>
</evidence>
<keyword evidence="6" id="KW-1133">Transmembrane helix</keyword>
<evidence type="ECO:0008006" key="11">
    <source>
        <dbReference type="Google" id="ProtNLM"/>
    </source>
</evidence>
<comment type="subcellular location">
    <subcellularLocation>
        <location evidence="1">Mitochondrion membrane</location>
        <topology evidence="1">Multi-pass membrane protein</topology>
    </subcellularLocation>
</comment>
<evidence type="ECO:0000256" key="4">
    <source>
        <dbReference type="ARBA" id="ARBA00022692"/>
    </source>
</evidence>
<evidence type="ECO:0000256" key="1">
    <source>
        <dbReference type="ARBA" id="ARBA00004225"/>
    </source>
</evidence>
<reference evidence="10" key="1">
    <citation type="submission" date="2021-01" db="EMBL/GenBank/DDBJ databases">
        <authorList>
            <person name="Corre E."/>
            <person name="Pelletier E."/>
            <person name="Niang G."/>
            <person name="Scheremetjew M."/>
            <person name="Finn R."/>
            <person name="Kale V."/>
            <person name="Holt S."/>
            <person name="Cochrane G."/>
            <person name="Meng A."/>
            <person name="Brown T."/>
            <person name="Cohen L."/>
        </authorList>
    </citation>
    <scope>NUCLEOTIDE SEQUENCE</scope>
    <source>
        <strain evidence="10">CCMP3105</strain>
    </source>
</reference>
<gene>
    <name evidence="10" type="ORF">AMON00008_LOCUS3968</name>
</gene>
<keyword evidence="7" id="KW-0496">Mitochondrion</keyword>
<dbReference type="InterPro" id="IPR023395">
    <property type="entry name" value="MCP_dom_sf"/>
</dbReference>
<dbReference type="InterPro" id="IPR050567">
    <property type="entry name" value="Mitochondrial_Carrier"/>
</dbReference>
<evidence type="ECO:0000256" key="9">
    <source>
        <dbReference type="PROSITE-ProRule" id="PRU00282"/>
    </source>
</evidence>
<evidence type="ECO:0000256" key="7">
    <source>
        <dbReference type="ARBA" id="ARBA00023128"/>
    </source>
</evidence>
<evidence type="ECO:0000256" key="3">
    <source>
        <dbReference type="ARBA" id="ARBA00022448"/>
    </source>
</evidence>
<evidence type="ECO:0000256" key="5">
    <source>
        <dbReference type="ARBA" id="ARBA00022737"/>
    </source>
</evidence>
<dbReference type="AlphaFoldDB" id="A0A7S4UXE3"/>
<evidence type="ECO:0000256" key="2">
    <source>
        <dbReference type="ARBA" id="ARBA00006375"/>
    </source>
</evidence>
<dbReference type="PANTHER" id="PTHR45624">
    <property type="entry name" value="MITOCHONDRIAL BASIC AMINO ACIDS TRANSPORTER-RELATED"/>
    <property type="match status" value="1"/>
</dbReference>
<keyword evidence="8 9" id="KW-0472">Membrane</keyword>
<dbReference type="SUPFAM" id="SSF103506">
    <property type="entry name" value="Mitochondrial carrier"/>
    <property type="match status" value="1"/>
</dbReference>
<dbReference type="GO" id="GO:0022857">
    <property type="term" value="F:transmembrane transporter activity"/>
    <property type="evidence" value="ECO:0007669"/>
    <property type="project" value="TreeGrafter"/>
</dbReference>
<evidence type="ECO:0000256" key="6">
    <source>
        <dbReference type="ARBA" id="ARBA00022989"/>
    </source>
</evidence>
<proteinExistence type="inferred from homology"/>
<comment type="similarity">
    <text evidence="2">Belongs to the mitochondrial carrier (TC 2.A.29) family.</text>
</comment>
<dbReference type="PROSITE" id="PS50920">
    <property type="entry name" value="SOLCAR"/>
    <property type="match status" value="1"/>
</dbReference>
<dbReference type="EMBL" id="HBNR01006024">
    <property type="protein sequence ID" value="CAE4564349.1"/>
    <property type="molecule type" value="Transcribed_RNA"/>
</dbReference>
<feature type="repeat" description="Solcar" evidence="9">
    <location>
        <begin position="158"/>
        <end position="246"/>
    </location>
</feature>
<name>A0A7S4UXE3_9DINO</name>
<dbReference type="InterPro" id="IPR018108">
    <property type="entry name" value="MCP_transmembrane"/>
</dbReference>
<organism evidence="10">
    <name type="scientific">Alexandrium monilatum</name>
    <dbReference type="NCBI Taxonomy" id="311494"/>
    <lineage>
        <taxon>Eukaryota</taxon>
        <taxon>Sar</taxon>
        <taxon>Alveolata</taxon>
        <taxon>Dinophyceae</taxon>
        <taxon>Gonyaulacales</taxon>
        <taxon>Pyrocystaceae</taxon>
        <taxon>Alexandrium</taxon>
    </lineage>
</organism>
<keyword evidence="5" id="KW-0677">Repeat</keyword>
<dbReference type="Gene3D" id="1.50.40.10">
    <property type="entry name" value="Mitochondrial carrier domain"/>
    <property type="match status" value="1"/>
</dbReference>